<evidence type="ECO:0000313" key="3">
    <source>
        <dbReference type="Proteomes" id="UP000019593"/>
    </source>
</evidence>
<gene>
    <name evidence="2" type="ORF">roselon_00105</name>
</gene>
<feature type="region of interest" description="Disordered" evidence="1">
    <location>
        <begin position="37"/>
        <end position="58"/>
    </location>
</feature>
<sequence length="58" mass="6238">MRAPSLFVTGRLLGRWPLCRKVFDAFGPVFLAEIRPGGPGAAPPTGRPVRHAGAMRPQ</sequence>
<accession>W8RN61</accession>
<dbReference type="KEGG" id="red:roselon_00105"/>
<organism evidence="2 3">
    <name type="scientific">Roseicyclus elongatus DSM 19469</name>
    <dbReference type="NCBI Taxonomy" id="1294273"/>
    <lineage>
        <taxon>Bacteria</taxon>
        <taxon>Pseudomonadati</taxon>
        <taxon>Pseudomonadota</taxon>
        <taxon>Alphaproteobacteria</taxon>
        <taxon>Rhodobacterales</taxon>
        <taxon>Roseobacteraceae</taxon>
        <taxon>Roseicyclus</taxon>
    </lineage>
</organism>
<name>W8RN61_9RHOB</name>
<protein>
    <submittedName>
        <fullName evidence="2">Uncharacterized protein</fullName>
    </submittedName>
</protein>
<dbReference type="EMBL" id="CP004372">
    <property type="protein sequence ID" value="AHM02564.1"/>
    <property type="molecule type" value="Genomic_DNA"/>
</dbReference>
<reference evidence="2 3" key="1">
    <citation type="submission" date="2013-03" db="EMBL/GenBank/DDBJ databases">
        <authorList>
            <person name="Fiebig A."/>
            <person name="Goeker M."/>
            <person name="Klenk H.-P.P."/>
        </authorList>
    </citation>
    <scope>NUCLEOTIDE SEQUENCE [LARGE SCALE GENOMIC DNA]</scope>
    <source>
        <strain evidence="3">DSM 19469</strain>
    </source>
</reference>
<dbReference type="Proteomes" id="UP000019593">
    <property type="component" value="Chromosome"/>
</dbReference>
<evidence type="ECO:0000256" key="1">
    <source>
        <dbReference type="SAM" id="MobiDB-lite"/>
    </source>
</evidence>
<proteinExistence type="predicted"/>
<keyword evidence="3" id="KW-1185">Reference proteome</keyword>
<dbReference type="AlphaFoldDB" id="W8RN61"/>
<evidence type="ECO:0000313" key="2">
    <source>
        <dbReference type="EMBL" id="AHM02564.1"/>
    </source>
</evidence>
<dbReference type="HOGENOM" id="CLU_2976474_0_0_5"/>